<dbReference type="RefSeq" id="XP_001592025.1">
    <property type="nucleotide sequence ID" value="XM_001591975.1"/>
</dbReference>
<proteinExistence type="predicted"/>
<dbReference type="EMBL" id="CH476629">
    <property type="protein sequence ID" value="EDO04988.1"/>
    <property type="molecule type" value="Genomic_DNA"/>
</dbReference>
<dbReference type="GeneID" id="5488162"/>
<keyword evidence="2" id="KW-1185">Reference proteome</keyword>
<dbReference type="InParanoid" id="A7EQ72"/>
<reference evidence="2" key="1">
    <citation type="journal article" date="2011" name="PLoS Genet.">
        <title>Genomic analysis of the necrotrophic fungal pathogens Sclerotinia sclerotiorum and Botrytis cinerea.</title>
        <authorList>
            <person name="Amselem J."/>
            <person name="Cuomo C.A."/>
            <person name="van Kan J.A."/>
            <person name="Viaud M."/>
            <person name="Benito E.P."/>
            <person name="Couloux A."/>
            <person name="Coutinho P.M."/>
            <person name="de Vries R.P."/>
            <person name="Dyer P.S."/>
            <person name="Fillinger S."/>
            <person name="Fournier E."/>
            <person name="Gout L."/>
            <person name="Hahn M."/>
            <person name="Kohn L."/>
            <person name="Lapalu N."/>
            <person name="Plummer K.M."/>
            <person name="Pradier J.M."/>
            <person name="Quevillon E."/>
            <person name="Sharon A."/>
            <person name="Simon A."/>
            <person name="ten Have A."/>
            <person name="Tudzynski B."/>
            <person name="Tudzynski P."/>
            <person name="Wincker P."/>
            <person name="Andrew M."/>
            <person name="Anthouard V."/>
            <person name="Beever R.E."/>
            <person name="Beffa R."/>
            <person name="Benoit I."/>
            <person name="Bouzid O."/>
            <person name="Brault B."/>
            <person name="Chen Z."/>
            <person name="Choquer M."/>
            <person name="Collemare J."/>
            <person name="Cotton P."/>
            <person name="Danchin E.G."/>
            <person name="Da Silva C."/>
            <person name="Gautier A."/>
            <person name="Giraud C."/>
            <person name="Giraud T."/>
            <person name="Gonzalez C."/>
            <person name="Grossetete S."/>
            <person name="Guldener U."/>
            <person name="Henrissat B."/>
            <person name="Howlett B.J."/>
            <person name="Kodira C."/>
            <person name="Kretschmer M."/>
            <person name="Lappartient A."/>
            <person name="Leroch M."/>
            <person name="Levis C."/>
            <person name="Mauceli E."/>
            <person name="Neuveglise C."/>
            <person name="Oeser B."/>
            <person name="Pearson M."/>
            <person name="Poulain J."/>
            <person name="Poussereau N."/>
            <person name="Quesneville H."/>
            <person name="Rascle C."/>
            <person name="Schumacher J."/>
            <person name="Segurens B."/>
            <person name="Sexton A."/>
            <person name="Silva E."/>
            <person name="Sirven C."/>
            <person name="Soanes D.M."/>
            <person name="Talbot N.J."/>
            <person name="Templeton M."/>
            <person name="Yandava C."/>
            <person name="Yarden O."/>
            <person name="Zeng Q."/>
            <person name="Rollins J.A."/>
            <person name="Lebrun M.H."/>
            <person name="Dickman M."/>
        </authorList>
    </citation>
    <scope>NUCLEOTIDE SEQUENCE [LARGE SCALE GENOMIC DNA]</scope>
    <source>
        <strain evidence="2">ATCC 18683 / 1980 / Ss-1</strain>
    </source>
</reference>
<sequence length="76" mass="8553">MYGKPGKEKSRLRSKGPRILKISFLNSSFALDFGAGLFDDDSYSQLQHCQRGVKQPHACRMKIKFTTVLAIAKFST</sequence>
<name>A7EQ72_SCLS1</name>
<evidence type="ECO:0000313" key="2">
    <source>
        <dbReference type="Proteomes" id="UP000001312"/>
    </source>
</evidence>
<dbReference type="Proteomes" id="UP000001312">
    <property type="component" value="Unassembled WGS sequence"/>
</dbReference>
<dbReference type="HOGENOM" id="CLU_2655964_0_0_1"/>
<accession>A7EQ72</accession>
<organism evidence="1 2">
    <name type="scientific">Sclerotinia sclerotiorum (strain ATCC 18683 / 1980 / Ss-1)</name>
    <name type="common">White mold</name>
    <name type="synonym">Whetzelinia sclerotiorum</name>
    <dbReference type="NCBI Taxonomy" id="665079"/>
    <lineage>
        <taxon>Eukaryota</taxon>
        <taxon>Fungi</taxon>
        <taxon>Dikarya</taxon>
        <taxon>Ascomycota</taxon>
        <taxon>Pezizomycotina</taxon>
        <taxon>Leotiomycetes</taxon>
        <taxon>Helotiales</taxon>
        <taxon>Sclerotiniaceae</taxon>
        <taxon>Sclerotinia</taxon>
    </lineage>
</organism>
<protein>
    <submittedName>
        <fullName evidence="1">Uncharacterized protein</fullName>
    </submittedName>
</protein>
<gene>
    <name evidence="1" type="ORF">SS1G_07472</name>
</gene>
<dbReference type="KEGG" id="ssl:SS1G_07472"/>
<dbReference type="AlphaFoldDB" id="A7EQ72"/>
<evidence type="ECO:0000313" key="1">
    <source>
        <dbReference type="EMBL" id="EDO04988.1"/>
    </source>
</evidence>